<dbReference type="Proteomes" id="UP000271162">
    <property type="component" value="Unassembled WGS sequence"/>
</dbReference>
<accession>A0A0N4Y5A9</accession>
<organism evidence="3">
    <name type="scientific">Nippostrongylus brasiliensis</name>
    <name type="common">Rat hookworm</name>
    <dbReference type="NCBI Taxonomy" id="27835"/>
    <lineage>
        <taxon>Eukaryota</taxon>
        <taxon>Metazoa</taxon>
        <taxon>Ecdysozoa</taxon>
        <taxon>Nematoda</taxon>
        <taxon>Chromadorea</taxon>
        <taxon>Rhabditida</taxon>
        <taxon>Rhabditina</taxon>
        <taxon>Rhabditomorpha</taxon>
        <taxon>Strongyloidea</taxon>
        <taxon>Heligmosomidae</taxon>
        <taxon>Nippostrongylus</taxon>
    </lineage>
</organism>
<dbReference type="AlphaFoldDB" id="A0A0N4Y5A9"/>
<sequence length="292" mass="32496">MPSFSRHNAGTVCVRWAADPFDVRRRFLATNDHMDTTSRLRTHMVKAISSGSRKKIREELEDFELETGISASSSIWTEGAYRISPRDLRTYFQCTNTIAQFSKDTNALSMADTVSMLTIRALIYRVGESELYSLPRTSSGVTVLVNAGHCKGGGSAPLSTIGAAFVHRNQMDLEAVTPSMGSITTGPAFPDVGTLGFLAESLARRQTQWKDEAPLLRNLLLNDTLMDAEDVKHDVMWSEVLSDAKMLAVYRSKEFPKEHDIAECRCVIITLDTYAMLRTFRKDQNPAVVAMC</sequence>
<keyword evidence="2" id="KW-1185">Reference proteome</keyword>
<dbReference type="EMBL" id="UYSL01020468">
    <property type="protein sequence ID" value="VDL74749.1"/>
    <property type="molecule type" value="Genomic_DNA"/>
</dbReference>
<reference evidence="3" key="1">
    <citation type="submission" date="2017-02" db="UniProtKB">
        <authorList>
            <consortium name="WormBaseParasite"/>
        </authorList>
    </citation>
    <scope>IDENTIFICATION</scope>
</reference>
<gene>
    <name evidence="1" type="ORF">NBR_LOCUS11160</name>
</gene>
<reference evidence="1 2" key="2">
    <citation type="submission" date="2018-11" db="EMBL/GenBank/DDBJ databases">
        <authorList>
            <consortium name="Pathogen Informatics"/>
        </authorList>
    </citation>
    <scope>NUCLEOTIDE SEQUENCE [LARGE SCALE GENOMIC DNA]</scope>
</reference>
<protein>
    <submittedName>
        <fullName evidence="3">PPM-type phosphatase domain-containing protein</fullName>
    </submittedName>
</protein>
<proteinExistence type="predicted"/>
<evidence type="ECO:0000313" key="1">
    <source>
        <dbReference type="EMBL" id="VDL74749.1"/>
    </source>
</evidence>
<name>A0A0N4Y5A9_NIPBR</name>
<dbReference type="WBParaSite" id="NBR_0001115901-mRNA-1">
    <property type="protein sequence ID" value="NBR_0001115901-mRNA-1"/>
    <property type="gene ID" value="NBR_0001115901"/>
</dbReference>
<evidence type="ECO:0000313" key="3">
    <source>
        <dbReference type="WBParaSite" id="NBR_0001115901-mRNA-1"/>
    </source>
</evidence>
<evidence type="ECO:0000313" key="2">
    <source>
        <dbReference type="Proteomes" id="UP000271162"/>
    </source>
</evidence>